<dbReference type="STRING" id="1423774.FD31_GL000844"/>
<comment type="caution">
    <text evidence="1">The sequence shown here is derived from an EMBL/GenBank/DDBJ whole genome shotgun (WGS) entry which is preliminary data.</text>
</comment>
<reference evidence="1 2" key="1">
    <citation type="journal article" date="2015" name="Genome Announc.">
        <title>Expanding the biotechnology potential of lactobacilli through comparative genomics of 213 strains and associated genera.</title>
        <authorList>
            <person name="Sun Z."/>
            <person name="Harris H.M."/>
            <person name="McCann A."/>
            <person name="Guo C."/>
            <person name="Argimon S."/>
            <person name="Zhang W."/>
            <person name="Yang X."/>
            <person name="Jeffery I.B."/>
            <person name="Cooney J.C."/>
            <person name="Kagawa T.F."/>
            <person name="Liu W."/>
            <person name="Song Y."/>
            <person name="Salvetti E."/>
            <person name="Wrobel A."/>
            <person name="Rasinkangas P."/>
            <person name="Parkhill J."/>
            <person name="Rea M.C."/>
            <person name="O'Sullivan O."/>
            <person name="Ritari J."/>
            <person name="Douillard F.P."/>
            <person name="Paul Ross R."/>
            <person name="Yang R."/>
            <person name="Briner A.E."/>
            <person name="Felis G.E."/>
            <person name="de Vos W.M."/>
            <person name="Barrangou R."/>
            <person name="Klaenhammer T.R."/>
            <person name="Caufield P.W."/>
            <person name="Cui Y."/>
            <person name="Zhang H."/>
            <person name="O'Toole P.W."/>
        </authorList>
    </citation>
    <scope>NUCLEOTIDE SEQUENCE [LARGE SCALE GENOMIC DNA]</scope>
    <source>
        <strain evidence="1 2">DSM 16982</strain>
    </source>
</reference>
<organism evidence="1 2">
    <name type="scientific">Companilactobacillus nantensis DSM 16982</name>
    <dbReference type="NCBI Taxonomy" id="1423774"/>
    <lineage>
        <taxon>Bacteria</taxon>
        <taxon>Bacillati</taxon>
        <taxon>Bacillota</taxon>
        <taxon>Bacilli</taxon>
        <taxon>Lactobacillales</taxon>
        <taxon>Lactobacillaceae</taxon>
        <taxon>Companilactobacillus</taxon>
    </lineage>
</organism>
<keyword evidence="2" id="KW-1185">Reference proteome</keyword>
<dbReference type="EMBL" id="AZFV01000018">
    <property type="protein sequence ID" value="KRM15945.1"/>
    <property type="molecule type" value="Genomic_DNA"/>
</dbReference>
<dbReference type="AlphaFoldDB" id="A0A0R1WJK2"/>
<proteinExistence type="predicted"/>
<dbReference type="PATRIC" id="fig|1423774.3.peg.878"/>
<dbReference type="Proteomes" id="UP000051302">
    <property type="component" value="Unassembled WGS sequence"/>
</dbReference>
<dbReference type="RefSeq" id="WP_057892415.1">
    <property type="nucleotide sequence ID" value="NZ_AZFV01000018.1"/>
</dbReference>
<accession>A0A0R1WJK2</accession>
<protein>
    <submittedName>
        <fullName evidence="1">Uncharacterized protein</fullName>
    </submittedName>
</protein>
<name>A0A0R1WJK2_9LACO</name>
<gene>
    <name evidence="1" type="ORF">FD31_GL000844</name>
</gene>
<evidence type="ECO:0000313" key="2">
    <source>
        <dbReference type="Proteomes" id="UP000051302"/>
    </source>
</evidence>
<sequence length="119" mass="14151">MTLTIEDKNYISQAISDAMNEEEISRVSPGWKFVSKEIRDFCYEEMDYREKTLGYKQRGFDSIKNAFYIPIKVICNVSNVLDISNDESMKARRIFLNIKEEMVYERSRHHKVGEKQYGY</sequence>
<evidence type="ECO:0000313" key="1">
    <source>
        <dbReference type="EMBL" id="KRM15945.1"/>
    </source>
</evidence>